<evidence type="ECO:0000313" key="4">
    <source>
        <dbReference type="EMBL" id="CBY09453.1"/>
    </source>
</evidence>
<sequence length="123" mass="13808">MATLQKRGSLAKNDSNGSRTITITARETAPERVVITARLPEVEIEQPRRRVMFTEDTVDNEGLGRKSTKVCCIYHKPKLFGESSSDSDSSDDEISPLERKPKQMKKNKKKKCAEKCDSSKCDS</sequence>
<dbReference type="Pfam" id="PF07491">
    <property type="entry name" value="PPI_Ypi1"/>
    <property type="match status" value="1"/>
</dbReference>
<feature type="region of interest" description="Disordered" evidence="3">
    <location>
        <begin position="79"/>
        <end position="110"/>
    </location>
</feature>
<dbReference type="Proteomes" id="UP000001307">
    <property type="component" value="Unassembled WGS sequence"/>
</dbReference>
<gene>
    <name evidence="4" type="ORF">GSOID_T00008011001</name>
</gene>
<dbReference type="OrthoDB" id="307488at2759"/>
<reference evidence="4" key="1">
    <citation type="journal article" date="2010" name="Science">
        <title>Plasticity of animal genome architecture unmasked by rapid evolution of a pelagic tunicate.</title>
        <authorList>
            <person name="Denoeud F."/>
            <person name="Henriet S."/>
            <person name="Mungpakdee S."/>
            <person name="Aury J.M."/>
            <person name="Da Silva C."/>
            <person name="Brinkmann H."/>
            <person name="Mikhaleva J."/>
            <person name="Olsen L.C."/>
            <person name="Jubin C."/>
            <person name="Canestro C."/>
            <person name="Bouquet J.M."/>
            <person name="Danks G."/>
            <person name="Poulain J."/>
            <person name="Campsteijn C."/>
            <person name="Adamski M."/>
            <person name="Cross I."/>
            <person name="Yadetie F."/>
            <person name="Muffato M."/>
            <person name="Louis A."/>
            <person name="Butcher S."/>
            <person name="Tsagkogeorga G."/>
            <person name="Konrad A."/>
            <person name="Singh S."/>
            <person name="Jensen M.F."/>
            <person name="Cong E.H."/>
            <person name="Eikeseth-Otteraa H."/>
            <person name="Noel B."/>
            <person name="Anthouard V."/>
            <person name="Porcel B.M."/>
            <person name="Kachouri-Lafond R."/>
            <person name="Nishino A."/>
            <person name="Ugolini M."/>
            <person name="Chourrout P."/>
            <person name="Nishida H."/>
            <person name="Aasland R."/>
            <person name="Huzurbazar S."/>
            <person name="Westhof E."/>
            <person name="Delsuc F."/>
            <person name="Lehrach H."/>
            <person name="Reinhardt R."/>
            <person name="Weissenbach J."/>
            <person name="Roy S.W."/>
            <person name="Artiguenave F."/>
            <person name="Postlethwait J.H."/>
            <person name="Manak J.R."/>
            <person name="Thompson E.M."/>
            <person name="Jaillon O."/>
            <person name="Du Pasquier L."/>
            <person name="Boudinot P."/>
            <person name="Liberles D.A."/>
            <person name="Volff J.N."/>
            <person name="Philippe H."/>
            <person name="Lenhard B."/>
            <person name="Roest Crollius H."/>
            <person name="Wincker P."/>
            <person name="Chourrout D."/>
        </authorList>
    </citation>
    <scope>NUCLEOTIDE SEQUENCE [LARGE SCALE GENOMIC DNA]</scope>
</reference>
<dbReference type="PANTHER" id="PTHR20835">
    <property type="entry name" value="E3 UBIQUITIN-PROTEIN LIGASE PPP1R11-RELATED"/>
    <property type="match status" value="1"/>
</dbReference>
<dbReference type="EMBL" id="FN653037">
    <property type="protein sequence ID" value="CBY09453.1"/>
    <property type="molecule type" value="Genomic_DNA"/>
</dbReference>
<keyword evidence="5" id="KW-1185">Reference proteome</keyword>
<feature type="compositionally biased region" description="Polar residues" evidence="3">
    <location>
        <begin position="12"/>
        <end position="24"/>
    </location>
</feature>
<dbReference type="AlphaFoldDB" id="E4XCX8"/>
<evidence type="ECO:0000313" key="5">
    <source>
        <dbReference type="Proteomes" id="UP000001307"/>
    </source>
</evidence>
<dbReference type="GO" id="GO:0005634">
    <property type="term" value="C:nucleus"/>
    <property type="evidence" value="ECO:0007669"/>
    <property type="project" value="TreeGrafter"/>
</dbReference>
<feature type="region of interest" description="Disordered" evidence="3">
    <location>
        <begin position="1"/>
        <end position="24"/>
    </location>
</feature>
<evidence type="ECO:0000256" key="2">
    <source>
        <dbReference type="ARBA" id="ARBA00031039"/>
    </source>
</evidence>
<proteinExistence type="predicted"/>
<evidence type="ECO:0000256" key="3">
    <source>
        <dbReference type="SAM" id="MobiDB-lite"/>
    </source>
</evidence>
<dbReference type="PANTHER" id="PTHR20835:SF0">
    <property type="entry name" value="E3 UBIQUITIN-PROTEIN LIGASE PPP1R11"/>
    <property type="match status" value="1"/>
</dbReference>
<dbReference type="GO" id="GO:0008157">
    <property type="term" value="F:protein phosphatase 1 binding"/>
    <property type="evidence" value="ECO:0007669"/>
    <property type="project" value="TreeGrafter"/>
</dbReference>
<name>E4XCX8_OIKDI</name>
<protein>
    <recommendedName>
        <fullName evidence="1">E3 ubiquitin-protein ligase PPP1R11</fullName>
    </recommendedName>
    <alternativeName>
        <fullName evidence="2">Protein phosphatase 1 regulatory subunit 11</fullName>
    </alternativeName>
</protein>
<dbReference type="FunCoup" id="E4XCX8">
    <property type="interactions" value="34"/>
</dbReference>
<evidence type="ECO:0000256" key="1">
    <source>
        <dbReference type="ARBA" id="ARBA00021994"/>
    </source>
</evidence>
<dbReference type="GO" id="GO:0004865">
    <property type="term" value="F:protein serine/threonine phosphatase inhibitor activity"/>
    <property type="evidence" value="ECO:0007669"/>
    <property type="project" value="InterPro"/>
</dbReference>
<accession>E4XCX8</accession>
<dbReference type="InterPro" id="IPR011107">
    <property type="entry name" value="PPI_Ypi1"/>
</dbReference>
<organism evidence="4">
    <name type="scientific">Oikopleura dioica</name>
    <name type="common">Tunicate</name>
    <dbReference type="NCBI Taxonomy" id="34765"/>
    <lineage>
        <taxon>Eukaryota</taxon>
        <taxon>Metazoa</taxon>
        <taxon>Chordata</taxon>
        <taxon>Tunicata</taxon>
        <taxon>Appendicularia</taxon>
        <taxon>Copelata</taxon>
        <taxon>Oikopleuridae</taxon>
        <taxon>Oikopleura</taxon>
    </lineage>
</organism>
<dbReference type="InParanoid" id="E4XCX8"/>